<dbReference type="Proteomes" id="UP000015346">
    <property type="component" value="Unassembled WGS sequence"/>
</dbReference>
<reference evidence="1 2" key="1">
    <citation type="journal article" date="2013" name="Stand. Genomic Sci.">
        <title>Genome sequence of the reddish-pigmented Rubellimicrobium thermophilum type strain (DSM 16684(T)), a member of the Roseobacter clade.</title>
        <authorList>
            <person name="Fiebig A."/>
            <person name="Riedel T."/>
            <person name="Gronow S."/>
            <person name="Petersen J."/>
            <person name="Klenk H.P."/>
            <person name="Goker M."/>
        </authorList>
    </citation>
    <scope>NUCLEOTIDE SEQUENCE [LARGE SCALE GENOMIC DNA]</scope>
    <source>
        <strain evidence="1 2">DSM 16684</strain>
    </source>
</reference>
<evidence type="ECO:0000313" key="2">
    <source>
        <dbReference type="Proteomes" id="UP000015346"/>
    </source>
</evidence>
<protein>
    <submittedName>
        <fullName evidence="1">Uncharacterized protein</fullName>
    </submittedName>
</protein>
<dbReference type="STRING" id="1123069.ruthe_00883"/>
<dbReference type="HOGENOM" id="CLU_157929_0_0_5"/>
<gene>
    <name evidence="1" type="ORF">ruthe_00883</name>
</gene>
<organism evidence="1 2">
    <name type="scientific">Rubellimicrobium thermophilum DSM 16684</name>
    <dbReference type="NCBI Taxonomy" id="1123069"/>
    <lineage>
        <taxon>Bacteria</taxon>
        <taxon>Pseudomonadati</taxon>
        <taxon>Pseudomonadota</taxon>
        <taxon>Alphaproteobacteria</taxon>
        <taxon>Rhodobacterales</taxon>
        <taxon>Roseobacteraceae</taxon>
        <taxon>Rubellimicrobium</taxon>
    </lineage>
</organism>
<dbReference type="RefSeq" id="WP_021096983.1">
    <property type="nucleotide sequence ID" value="NZ_KE557320.1"/>
</dbReference>
<proteinExistence type="predicted"/>
<dbReference type="Pfam" id="PF20083">
    <property type="entry name" value="DUF6477"/>
    <property type="match status" value="1"/>
</dbReference>
<dbReference type="InterPro" id="IPR045516">
    <property type="entry name" value="DUF6477"/>
</dbReference>
<comment type="caution">
    <text evidence="1">The sequence shown here is derived from an EMBL/GenBank/DDBJ whole genome shotgun (WGS) entry which is preliminary data.</text>
</comment>
<evidence type="ECO:0000313" key="1">
    <source>
        <dbReference type="EMBL" id="EPX86075.1"/>
    </source>
</evidence>
<dbReference type="AlphaFoldDB" id="S9S7B6"/>
<name>S9S7B6_9RHOB</name>
<accession>S9S7B6</accession>
<keyword evidence="2" id="KW-1185">Reference proteome</keyword>
<dbReference type="OrthoDB" id="7875218at2"/>
<sequence length="101" mass="10966">MHDLLGLIATINRPRLLVSAARFGAESYDRALHLCRLIGGERPPRFGEAILRLIELESAIEQARVNGAGDYSPARHVAVLSALLGEARLLRAASRLQAVRG</sequence>
<dbReference type="EMBL" id="AOLV01000010">
    <property type="protein sequence ID" value="EPX86075.1"/>
    <property type="molecule type" value="Genomic_DNA"/>
</dbReference>